<dbReference type="OrthoDB" id="9782546at2"/>
<comment type="caution">
    <text evidence="8">The sequence shown here is derived from an EMBL/GenBank/DDBJ whole genome shotgun (WGS) entry which is preliminary data.</text>
</comment>
<keyword evidence="9" id="KW-1185">Reference proteome</keyword>
<reference evidence="8 9" key="1">
    <citation type="submission" date="2019-03" db="EMBL/GenBank/DDBJ databases">
        <title>Genomic Encyclopedia of Type Strains, Phase IV (KMG-IV): sequencing the most valuable type-strain genomes for metagenomic binning, comparative biology and taxonomic classification.</title>
        <authorList>
            <person name="Goeker M."/>
        </authorList>
    </citation>
    <scope>NUCLEOTIDE SEQUENCE [LARGE SCALE GENOMIC DNA]</scope>
    <source>
        <strain evidence="8 9">DSM 24984</strain>
    </source>
</reference>
<feature type="domain" description="Quinolinate phosphoribosyl transferase N-terminal" evidence="7">
    <location>
        <begin position="20"/>
        <end position="103"/>
    </location>
</feature>
<dbReference type="InterPro" id="IPR006242">
    <property type="entry name" value="ModD"/>
</dbReference>
<evidence type="ECO:0000256" key="5">
    <source>
        <dbReference type="PIRNR" id="PIRNR006250"/>
    </source>
</evidence>
<dbReference type="InterPro" id="IPR037128">
    <property type="entry name" value="Quinolinate_PRibosylTase_N_sf"/>
</dbReference>
<dbReference type="RefSeq" id="WP_132873400.1">
    <property type="nucleotide sequence ID" value="NZ_SMGG01000004.1"/>
</dbReference>
<dbReference type="NCBIfam" id="TIGR01334">
    <property type="entry name" value="modD"/>
    <property type="match status" value="1"/>
</dbReference>
<dbReference type="InterPro" id="IPR002638">
    <property type="entry name" value="Quinolinate_PRibosylTrfase_C"/>
</dbReference>
<evidence type="ECO:0000259" key="7">
    <source>
        <dbReference type="Pfam" id="PF02749"/>
    </source>
</evidence>
<dbReference type="AlphaFoldDB" id="A0A4R1K8E7"/>
<dbReference type="PANTHER" id="PTHR32179:SF4">
    <property type="entry name" value="PYROPHOSPHORYLASE MODD-RELATED"/>
    <property type="match status" value="1"/>
</dbReference>
<dbReference type="GO" id="GO:0004514">
    <property type="term" value="F:nicotinate-nucleotide diphosphorylase (carboxylating) activity"/>
    <property type="evidence" value="ECO:0007669"/>
    <property type="project" value="InterPro"/>
</dbReference>
<evidence type="ECO:0000256" key="3">
    <source>
        <dbReference type="ARBA" id="ARBA00022676"/>
    </source>
</evidence>
<dbReference type="Pfam" id="PF01729">
    <property type="entry name" value="QRPTase_C"/>
    <property type="match status" value="1"/>
</dbReference>
<evidence type="ECO:0000313" key="8">
    <source>
        <dbReference type="EMBL" id="TCK60592.1"/>
    </source>
</evidence>
<keyword evidence="3 5" id="KW-0328">Glycosyltransferase</keyword>
<accession>A0A4R1K8E7</accession>
<feature type="domain" description="Quinolinate phosphoribosyl transferase C-terminal" evidence="6">
    <location>
        <begin position="105"/>
        <end position="265"/>
    </location>
</feature>
<dbReference type="PIRSF" id="PIRSF006250">
    <property type="entry name" value="NadC_ModD"/>
    <property type="match status" value="1"/>
</dbReference>
<name>A0A4R1K8E7_9BACT</name>
<dbReference type="EMBL" id="SMGG01000004">
    <property type="protein sequence ID" value="TCK60592.1"/>
    <property type="molecule type" value="Genomic_DNA"/>
</dbReference>
<dbReference type="SUPFAM" id="SSF51690">
    <property type="entry name" value="Nicotinate/Quinolinate PRTase C-terminal domain-like"/>
    <property type="match status" value="1"/>
</dbReference>
<evidence type="ECO:0000259" key="6">
    <source>
        <dbReference type="Pfam" id="PF01729"/>
    </source>
</evidence>
<dbReference type="InterPro" id="IPR036068">
    <property type="entry name" value="Nicotinate_pribotase-like_C"/>
</dbReference>
<dbReference type="PANTHER" id="PTHR32179">
    <property type="entry name" value="NICOTINATE-NUCLEOTIDE PYROPHOSPHORYLASE [CARBOXYLATING]"/>
    <property type="match status" value="1"/>
</dbReference>
<dbReference type="GO" id="GO:0009435">
    <property type="term" value="P:NAD+ biosynthetic process"/>
    <property type="evidence" value="ECO:0007669"/>
    <property type="project" value="InterPro"/>
</dbReference>
<dbReference type="CDD" id="cd01573">
    <property type="entry name" value="modD_like"/>
    <property type="match status" value="1"/>
</dbReference>
<evidence type="ECO:0000313" key="9">
    <source>
        <dbReference type="Proteomes" id="UP000294614"/>
    </source>
</evidence>
<keyword evidence="4 5" id="KW-0808">Transferase</keyword>
<comment type="similarity">
    <text evidence="1 5">Belongs to the NadC/ModD family.</text>
</comment>
<dbReference type="GO" id="GO:0005737">
    <property type="term" value="C:cytoplasm"/>
    <property type="evidence" value="ECO:0007669"/>
    <property type="project" value="TreeGrafter"/>
</dbReference>
<gene>
    <name evidence="8" type="ORF">C8D98_1470</name>
</gene>
<dbReference type="InterPro" id="IPR013785">
    <property type="entry name" value="Aldolase_TIM"/>
</dbReference>
<evidence type="ECO:0000256" key="1">
    <source>
        <dbReference type="ARBA" id="ARBA00009400"/>
    </source>
</evidence>
<organism evidence="8 9">
    <name type="scientific">Seleniivibrio woodruffii</name>
    <dbReference type="NCBI Taxonomy" id="1078050"/>
    <lineage>
        <taxon>Bacteria</taxon>
        <taxon>Pseudomonadati</taxon>
        <taxon>Deferribacterota</taxon>
        <taxon>Deferribacteres</taxon>
        <taxon>Deferribacterales</taxon>
        <taxon>Geovibrionaceae</taxon>
        <taxon>Seleniivibrio</taxon>
    </lineage>
</organism>
<dbReference type="SUPFAM" id="SSF54675">
    <property type="entry name" value="Nicotinate/Quinolinate PRTase N-terminal domain-like"/>
    <property type="match status" value="1"/>
</dbReference>
<evidence type="ECO:0000256" key="2">
    <source>
        <dbReference type="ARBA" id="ARBA00019205"/>
    </source>
</evidence>
<dbReference type="GO" id="GO:0034213">
    <property type="term" value="P:quinolinate catabolic process"/>
    <property type="evidence" value="ECO:0007669"/>
    <property type="project" value="TreeGrafter"/>
</dbReference>
<evidence type="ECO:0000256" key="4">
    <source>
        <dbReference type="ARBA" id="ARBA00022679"/>
    </source>
</evidence>
<sequence length="278" mass="30093">MFFTENDIDRWIEEDIPYIDLTTTLTDFSKDRLNIKYTARDSITLSACEAAVRVLEKTGCQVHSARRSGDSVSAGELIIEAEGTPQAVHTGWRVSLNLMEYSSGIATRTKKLVTAAKAVNPDIVVSGTRKAFPGTRRLSVQALMAGGAVPHRLGLSETVLFFSAHYDNAGGLDALLEKMPEIRLKCLEKKIEIELEKLSDIEKAVKAGVDSIQTDKMTPSQVAETVKLVKVLNPAVKVLAAGGISIDNAAEYAATGADMLVTSWMYFGKPADIKASIS</sequence>
<proteinExistence type="inferred from homology"/>
<dbReference type="Gene3D" id="3.90.1170.20">
    <property type="entry name" value="Quinolinate phosphoribosyl transferase, N-terminal domain"/>
    <property type="match status" value="1"/>
</dbReference>
<dbReference type="InterPro" id="IPR027277">
    <property type="entry name" value="NadC/ModD"/>
</dbReference>
<protein>
    <recommendedName>
        <fullName evidence="2">Putative pyrophosphorylase ModD</fullName>
    </recommendedName>
</protein>
<dbReference type="FunFam" id="3.20.20.70:FF:000030">
    <property type="entry name" value="Nicotinate-nucleotide pyrophosphorylase, carboxylating"/>
    <property type="match status" value="1"/>
</dbReference>
<dbReference type="InterPro" id="IPR022412">
    <property type="entry name" value="Quinolinate_PRibosylTrfase_N"/>
</dbReference>
<dbReference type="Pfam" id="PF02749">
    <property type="entry name" value="QRPTase_N"/>
    <property type="match status" value="1"/>
</dbReference>
<dbReference type="Gene3D" id="3.20.20.70">
    <property type="entry name" value="Aldolase class I"/>
    <property type="match status" value="1"/>
</dbReference>
<dbReference type="Proteomes" id="UP000294614">
    <property type="component" value="Unassembled WGS sequence"/>
</dbReference>